<keyword evidence="8" id="KW-0472">Membrane</keyword>
<gene>
    <name evidence="11" type="ORF">CXG81DRAFT_12958</name>
</gene>
<keyword evidence="5" id="KW-0999">Mitochondrion inner membrane</keyword>
<sequence>KSFIRAECANSHHCKPFKNLFDACQARVEAGEIEDETCVEEFFDLMECVGHCAAPKIFATLK</sequence>
<dbReference type="EMBL" id="ML014205">
    <property type="protein sequence ID" value="RKP00653.1"/>
    <property type="molecule type" value="Genomic_DNA"/>
</dbReference>
<dbReference type="PANTHER" id="PTHR15336">
    <property type="entry name" value="UBIQUINOL-CYTOCHROME C REDUCTASE COMPLEX 7.8 KDA PROTEIN"/>
    <property type="match status" value="1"/>
</dbReference>
<keyword evidence="7" id="KW-0496">Mitochondrion</keyword>
<evidence type="ECO:0000313" key="12">
    <source>
        <dbReference type="Proteomes" id="UP000274922"/>
    </source>
</evidence>
<dbReference type="OrthoDB" id="405848at2759"/>
<evidence type="ECO:0000256" key="7">
    <source>
        <dbReference type="ARBA" id="ARBA00023128"/>
    </source>
</evidence>
<evidence type="ECO:0000256" key="4">
    <source>
        <dbReference type="ARBA" id="ARBA00022660"/>
    </source>
</evidence>
<feature type="domain" description="Ubiquinol-cytochrome C reductase hinge" evidence="10">
    <location>
        <begin position="3"/>
        <end position="62"/>
    </location>
</feature>
<proteinExistence type="inferred from homology"/>
<keyword evidence="4" id="KW-0679">Respiratory chain</keyword>
<comment type="similarity">
    <text evidence="2">Belongs to the UQCRH/QCR6 family.</text>
</comment>
<dbReference type="SUPFAM" id="SSF81531">
    <property type="entry name" value="Non-heme 11 kDa protein of cytochrome bc1 complex (Ubiquinol-cytochrome c reductase)"/>
    <property type="match status" value="1"/>
</dbReference>
<keyword evidence="9" id="KW-1015">Disulfide bond</keyword>
<dbReference type="InterPro" id="IPR036811">
    <property type="entry name" value="Ubol_cytC_Rdtase_hinge_dom_sf"/>
</dbReference>
<dbReference type="InterPro" id="IPR003422">
    <property type="entry name" value="Cyt_b-c1_6"/>
</dbReference>
<feature type="non-terminal residue" evidence="11">
    <location>
        <position position="1"/>
    </location>
</feature>
<evidence type="ECO:0000313" key="11">
    <source>
        <dbReference type="EMBL" id="RKP00653.1"/>
    </source>
</evidence>
<dbReference type="AlphaFoldDB" id="A0A4P9X662"/>
<keyword evidence="3" id="KW-0813">Transport</keyword>
<evidence type="ECO:0000256" key="8">
    <source>
        <dbReference type="ARBA" id="ARBA00023136"/>
    </source>
</evidence>
<dbReference type="FunFam" id="1.10.287.20:FF:000001">
    <property type="entry name" value="Cytochrome b-c1 complex subunit 6"/>
    <property type="match status" value="1"/>
</dbReference>
<dbReference type="GO" id="GO:0006122">
    <property type="term" value="P:mitochondrial electron transport, ubiquinol to cytochrome c"/>
    <property type="evidence" value="ECO:0007669"/>
    <property type="project" value="InterPro"/>
</dbReference>
<dbReference type="Pfam" id="PF02320">
    <property type="entry name" value="UCR_hinge"/>
    <property type="match status" value="1"/>
</dbReference>
<evidence type="ECO:0000256" key="9">
    <source>
        <dbReference type="ARBA" id="ARBA00023157"/>
    </source>
</evidence>
<evidence type="ECO:0000256" key="3">
    <source>
        <dbReference type="ARBA" id="ARBA00022448"/>
    </source>
</evidence>
<organism evidence="11 12">
    <name type="scientific">Caulochytrium protostelioides</name>
    <dbReference type="NCBI Taxonomy" id="1555241"/>
    <lineage>
        <taxon>Eukaryota</taxon>
        <taxon>Fungi</taxon>
        <taxon>Fungi incertae sedis</taxon>
        <taxon>Chytridiomycota</taxon>
        <taxon>Chytridiomycota incertae sedis</taxon>
        <taxon>Chytridiomycetes</taxon>
        <taxon>Caulochytriales</taxon>
        <taxon>Caulochytriaceae</taxon>
        <taxon>Caulochytrium</taxon>
    </lineage>
</organism>
<name>A0A4P9X662_9FUNG</name>
<reference evidence="12" key="1">
    <citation type="journal article" date="2018" name="Nat. Microbiol.">
        <title>Leveraging single-cell genomics to expand the fungal tree of life.</title>
        <authorList>
            <person name="Ahrendt S.R."/>
            <person name="Quandt C.A."/>
            <person name="Ciobanu D."/>
            <person name="Clum A."/>
            <person name="Salamov A."/>
            <person name="Andreopoulos B."/>
            <person name="Cheng J.F."/>
            <person name="Woyke T."/>
            <person name="Pelin A."/>
            <person name="Henrissat B."/>
            <person name="Reynolds N.K."/>
            <person name="Benny G.L."/>
            <person name="Smith M.E."/>
            <person name="James T.Y."/>
            <person name="Grigoriev I.V."/>
        </authorList>
    </citation>
    <scope>NUCLEOTIDE SEQUENCE [LARGE SCALE GENOMIC DNA]</scope>
    <source>
        <strain evidence="12">ATCC 52028</strain>
    </source>
</reference>
<accession>A0A4P9X662</accession>
<evidence type="ECO:0000256" key="2">
    <source>
        <dbReference type="ARBA" id="ARBA00006498"/>
    </source>
</evidence>
<dbReference type="STRING" id="1555241.A0A4P9X662"/>
<keyword evidence="12" id="KW-1185">Reference proteome</keyword>
<evidence type="ECO:0000256" key="6">
    <source>
        <dbReference type="ARBA" id="ARBA00022982"/>
    </source>
</evidence>
<dbReference type="InterPro" id="IPR023184">
    <property type="entry name" value="Ubol_cytC_Rdtase_hinge_dom"/>
</dbReference>
<evidence type="ECO:0000256" key="5">
    <source>
        <dbReference type="ARBA" id="ARBA00022792"/>
    </source>
</evidence>
<keyword evidence="6" id="KW-0249">Electron transport</keyword>
<evidence type="ECO:0000256" key="1">
    <source>
        <dbReference type="ARBA" id="ARBA00004137"/>
    </source>
</evidence>
<dbReference type="PANTHER" id="PTHR15336:SF0">
    <property type="entry name" value="CYTOCHROME B-C1 COMPLEX SUBUNIT 6, MITOCHONDRIAL"/>
    <property type="match status" value="1"/>
</dbReference>
<protein>
    <recommendedName>
        <fullName evidence="10">Ubiquinol-cytochrome C reductase hinge domain-containing protein</fullName>
    </recommendedName>
</protein>
<dbReference type="Gene3D" id="1.10.287.20">
    <property type="entry name" value="Ubiquinol-cytochrome C reductase hinge domain"/>
    <property type="match status" value="1"/>
</dbReference>
<evidence type="ECO:0000259" key="10">
    <source>
        <dbReference type="Pfam" id="PF02320"/>
    </source>
</evidence>
<dbReference type="GO" id="GO:0005743">
    <property type="term" value="C:mitochondrial inner membrane"/>
    <property type="evidence" value="ECO:0007669"/>
    <property type="project" value="UniProtKB-SubCell"/>
</dbReference>
<dbReference type="Proteomes" id="UP000274922">
    <property type="component" value="Unassembled WGS sequence"/>
</dbReference>
<comment type="subcellular location">
    <subcellularLocation>
        <location evidence="1">Mitochondrion inner membrane</location>
        <topology evidence="1">Peripheral membrane protein</topology>
        <orientation evidence="1">Intermembrane side</orientation>
    </subcellularLocation>
</comment>